<organism evidence="5 6">
    <name type="scientific">Salipiger mangrovisoli</name>
    <dbReference type="NCBI Taxonomy" id="2865933"/>
    <lineage>
        <taxon>Bacteria</taxon>
        <taxon>Pseudomonadati</taxon>
        <taxon>Pseudomonadota</taxon>
        <taxon>Alphaproteobacteria</taxon>
        <taxon>Rhodobacterales</taxon>
        <taxon>Roseobacteraceae</taxon>
        <taxon>Salipiger</taxon>
    </lineage>
</organism>
<dbReference type="InterPro" id="IPR011711">
    <property type="entry name" value="GntR_C"/>
</dbReference>
<feature type="domain" description="HTH gntR-type" evidence="4">
    <location>
        <begin position="3"/>
        <end position="71"/>
    </location>
</feature>
<dbReference type="InterPro" id="IPR008920">
    <property type="entry name" value="TF_FadR/GntR_C"/>
</dbReference>
<dbReference type="Gene3D" id="1.10.10.10">
    <property type="entry name" value="Winged helix-like DNA-binding domain superfamily/Winged helix DNA-binding domain"/>
    <property type="match status" value="1"/>
</dbReference>
<gene>
    <name evidence="5" type="ORF">IQ782_29435</name>
</gene>
<dbReference type="SMART" id="SM00895">
    <property type="entry name" value="FCD"/>
    <property type="match status" value="1"/>
</dbReference>
<dbReference type="PANTHER" id="PTHR43537">
    <property type="entry name" value="TRANSCRIPTIONAL REGULATOR, GNTR FAMILY"/>
    <property type="match status" value="1"/>
</dbReference>
<sequence>MTSKRGQVVLSDLRGLVADLATEVGARLPPERELARQLGCSRETLRGALQVLEREGELWRHVGQGTFCGPRPLGHPIREQILVQGAAPMQLMQARLTIEPSVAAEAARLATAEQAAYLAALARRGRRARTRPESEQLDAAFHRGIAEVTGNPILLGLLDYLAGVRRHAAWQREWELTYRRLGVSAFTERHSAQHEAIASAISGRDPERAAAAMRAHLETISEAMRGAGLPGAGARDAAPRA</sequence>
<proteinExistence type="predicted"/>
<dbReference type="InterPro" id="IPR036388">
    <property type="entry name" value="WH-like_DNA-bd_sf"/>
</dbReference>
<dbReference type="Pfam" id="PF07729">
    <property type="entry name" value="FCD"/>
    <property type="match status" value="1"/>
</dbReference>
<dbReference type="SUPFAM" id="SSF46785">
    <property type="entry name" value="Winged helix' DNA-binding domain"/>
    <property type="match status" value="1"/>
</dbReference>
<keyword evidence="2" id="KW-0238">DNA-binding</keyword>
<dbReference type="RefSeq" id="WP_194138201.1">
    <property type="nucleotide sequence ID" value="NZ_JADFFK010000071.1"/>
</dbReference>
<reference evidence="5 6" key="1">
    <citation type="journal article" date="2021" name="Int. J. Syst. Evol. Microbiol.">
        <title>Salipiger mangrovisoli sp. nov., isolated from mangrove soil and the proposal for the reclassification of Paraphaeobacter pallidus as Salipiger pallidus comb. nov.</title>
        <authorList>
            <person name="Du J."/>
            <person name="Liu Y."/>
            <person name="Pei T."/>
            <person name="Deng M.R."/>
            <person name="Zhu H."/>
        </authorList>
    </citation>
    <scope>NUCLEOTIDE SEQUENCE [LARGE SCALE GENOMIC DNA]</scope>
    <source>
        <strain evidence="5 6">6D45A</strain>
    </source>
</reference>
<keyword evidence="1" id="KW-0805">Transcription regulation</keyword>
<evidence type="ECO:0000256" key="1">
    <source>
        <dbReference type="ARBA" id="ARBA00023015"/>
    </source>
</evidence>
<dbReference type="SMART" id="SM00345">
    <property type="entry name" value="HTH_GNTR"/>
    <property type="match status" value="1"/>
</dbReference>
<name>A0ABR9XBW5_9RHOB</name>
<dbReference type="InterPro" id="IPR036390">
    <property type="entry name" value="WH_DNA-bd_sf"/>
</dbReference>
<evidence type="ECO:0000256" key="2">
    <source>
        <dbReference type="ARBA" id="ARBA00023125"/>
    </source>
</evidence>
<evidence type="ECO:0000313" key="6">
    <source>
        <dbReference type="Proteomes" id="UP000607796"/>
    </source>
</evidence>
<dbReference type="Proteomes" id="UP000607796">
    <property type="component" value="Unassembled WGS sequence"/>
</dbReference>
<keyword evidence="6" id="KW-1185">Reference proteome</keyword>
<dbReference type="PANTHER" id="PTHR43537:SF5">
    <property type="entry name" value="UXU OPERON TRANSCRIPTIONAL REGULATOR"/>
    <property type="match status" value="1"/>
</dbReference>
<dbReference type="Gene3D" id="1.20.120.530">
    <property type="entry name" value="GntR ligand-binding domain-like"/>
    <property type="match status" value="1"/>
</dbReference>
<dbReference type="EMBL" id="JADFFK010000071">
    <property type="protein sequence ID" value="MBE9640964.1"/>
    <property type="molecule type" value="Genomic_DNA"/>
</dbReference>
<dbReference type="SUPFAM" id="SSF48008">
    <property type="entry name" value="GntR ligand-binding domain-like"/>
    <property type="match status" value="1"/>
</dbReference>
<evidence type="ECO:0000259" key="4">
    <source>
        <dbReference type="PROSITE" id="PS50949"/>
    </source>
</evidence>
<keyword evidence="3" id="KW-0804">Transcription</keyword>
<protein>
    <submittedName>
        <fullName evidence="5">FadR family transcriptional regulator</fullName>
    </submittedName>
</protein>
<dbReference type="Pfam" id="PF00392">
    <property type="entry name" value="GntR"/>
    <property type="match status" value="1"/>
</dbReference>
<accession>A0ABR9XBW5</accession>
<dbReference type="PROSITE" id="PS50949">
    <property type="entry name" value="HTH_GNTR"/>
    <property type="match status" value="1"/>
</dbReference>
<dbReference type="PRINTS" id="PR00035">
    <property type="entry name" value="HTHGNTR"/>
</dbReference>
<dbReference type="InterPro" id="IPR000524">
    <property type="entry name" value="Tscrpt_reg_HTH_GntR"/>
</dbReference>
<evidence type="ECO:0000313" key="5">
    <source>
        <dbReference type="EMBL" id="MBE9640964.1"/>
    </source>
</evidence>
<comment type="caution">
    <text evidence="5">The sequence shown here is derived from an EMBL/GenBank/DDBJ whole genome shotgun (WGS) entry which is preliminary data.</text>
</comment>
<dbReference type="CDD" id="cd07377">
    <property type="entry name" value="WHTH_GntR"/>
    <property type="match status" value="1"/>
</dbReference>
<evidence type="ECO:0000256" key="3">
    <source>
        <dbReference type="ARBA" id="ARBA00023163"/>
    </source>
</evidence>